<dbReference type="Proteomes" id="UP001487296">
    <property type="component" value="Unassembled WGS sequence"/>
</dbReference>
<evidence type="ECO:0000313" key="2">
    <source>
        <dbReference type="Proteomes" id="UP001487296"/>
    </source>
</evidence>
<comment type="caution">
    <text evidence="1">The sequence shown here is derived from an EMBL/GenBank/DDBJ whole genome shotgun (WGS) entry which is preliminary data.</text>
</comment>
<reference evidence="1 2" key="1">
    <citation type="submission" date="2024-04" db="EMBL/GenBank/DDBJ databases">
        <title>Human intestinal bacterial collection.</title>
        <authorList>
            <person name="Pauvert C."/>
            <person name="Hitch T.C.A."/>
            <person name="Clavel T."/>
        </authorList>
    </citation>
    <scope>NUCLEOTIDE SEQUENCE [LARGE SCALE GENOMIC DNA]</scope>
    <source>
        <strain evidence="1 2">CLA-AA-H145</strain>
    </source>
</reference>
<sequence>MEPKFIITLDGYMRIGQVRMHKDLLQPHDTCVGGGFWEIDYASMRLLLSGKSFDYGKPKWTLVTGKLYVPSAYRGMQIEYTGSSLVDYHNLSQEFEISYY</sequence>
<proteinExistence type="predicted"/>
<accession>A0ABV1FRS3</accession>
<keyword evidence="2" id="KW-1185">Reference proteome</keyword>
<dbReference type="EMBL" id="JBBNFP010000032">
    <property type="protein sequence ID" value="MEQ2487115.1"/>
    <property type="molecule type" value="Genomic_DNA"/>
</dbReference>
<name>A0ABV1FRS3_9BACT</name>
<gene>
    <name evidence="1" type="ORF">AAAT34_08620</name>
</gene>
<dbReference type="RefSeq" id="WP_215760245.1">
    <property type="nucleotide sequence ID" value="NZ_JAHKBE010000035.1"/>
</dbReference>
<organism evidence="1 2">
    <name type="scientific">Hallella faecis</name>
    <dbReference type="NCBI Taxonomy" id="2841596"/>
    <lineage>
        <taxon>Bacteria</taxon>
        <taxon>Pseudomonadati</taxon>
        <taxon>Bacteroidota</taxon>
        <taxon>Bacteroidia</taxon>
        <taxon>Bacteroidales</taxon>
        <taxon>Prevotellaceae</taxon>
        <taxon>Hallella</taxon>
    </lineage>
</organism>
<evidence type="ECO:0000313" key="1">
    <source>
        <dbReference type="EMBL" id="MEQ2487115.1"/>
    </source>
</evidence>
<protein>
    <submittedName>
        <fullName evidence="1">Uncharacterized protein</fullName>
    </submittedName>
</protein>